<dbReference type="PANTHER" id="PTHR34665:SF4">
    <property type="entry name" value="DUF3741 DOMAIN-CONTAINING PROTEIN"/>
    <property type="match status" value="1"/>
</dbReference>
<dbReference type="AlphaFoldDB" id="A0A4S4DCP7"/>
<organism evidence="2 3">
    <name type="scientific">Camellia sinensis var. sinensis</name>
    <name type="common">China tea</name>
    <dbReference type="NCBI Taxonomy" id="542762"/>
    <lineage>
        <taxon>Eukaryota</taxon>
        <taxon>Viridiplantae</taxon>
        <taxon>Streptophyta</taxon>
        <taxon>Embryophyta</taxon>
        <taxon>Tracheophyta</taxon>
        <taxon>Spermatophyta</taxon>
        <taxon>Magnoliopsida</taxon>
        <taxon>eudicotyledons</taxon>
        <taxon>Gunneridae</taxon>
        <taxon>Pentapetalae</taxon>
        <taxon>asterids</taxon>
        <taxon>Ericales</taxon>
        <taxon>Theaceae</taxon>
        <taxon>Camellia</taxon>
    </lineage>
</organism>
<dbReference type="EMBL" id="SDRB02011688">
    <property type="protein sequence ID" value="THG00391.1"/>
    <property type="molecule type" value="Genomic_DNA"/>
</dbReference>
<dbReference type="PANTHER" id="PTHR34665">
    <property type="entry name" value="DUF3741 DOMAIN-CONTAINING PROTEIN"/>
    <property type="match status" value="1"/>
</dbReference>
<gene>
    <name evidence="2" type="ORF">TEA_002107</name>
</gene>
<keyword evidence="3" id="KW-1185">Reference proteome</keyword>
<name>A0A4S4DCP7_CAMSN</name>
<reference evidence="2 3" key="1">
    <citation type="journal article" date="2018" name="Proc. Natl. Acad. Sci. U.S.A.">
        <title>Draft genome sequence of Camellia sinensis var. sinensis provides insights into the evolution of the tea genome and tea quality.</title>
        <authorList>
            <person name="Wei C."/>
            <person name="Yang H."/>
            <person name="Wang S."/>
            <person name="Zhao J."/>
            <person name="Liu C."/>
            <person name="Gao L."/>
            <person name="Xia E."/>
            <person name="Lu Y."/>
            <person name="Tai Y."/>
            <person name="She G."/>
            <person name="Sun J."/>
            <person name="Cao H."/>
            <person name="Tong W."/>
            <person name="Gao Q."/>
            <person name="Li Y."/>
            <person name="Deng W."/>
            <person name="Jiang X."/>
            <person name="Wang W."/>
            <person name="Chen Q."/>
            <person name="Zhang S."/>
            <person name="Li H."/>
            <person name="Wu J."/>
            <person name="Wang P."/>
            <person name="Li P."/>
            <person name="Shi C."/>
            <person name="Zheng F."/>
            <person name="Jian J."/>
            <person name="Huang B."/>
            <person name="Shan D."/>
            <person name="Shi M."/>
            <person name="Fang C."/>
            <person name="Yue Y."/>
            <person name="Li F."/>
            <person name="Li D."/>
            <person name="Wei S."/>
            <person name="Han B."/>
            <person name="Jiang C."/>
            <person name="Yin Y."/>
            <person name="Xia T."/>
            <person name="Zhang Z."/>
            <person name="Bennetzen J.L."/>
            <person name="Zhao S."/>
            <person name="Wan X."/>
        </authorList>
    </citation>
    <scope>NUCLEOTIDE SEQUENCE [LARGE SCALE GENOMIC DNA]</scope>
    <source>
        <strain evidence="3">cv. Shuchazao</strain>
        <tissue evidence="2">Leaf</tissue>
    </source>
</reference>
<evidence type="ECO:0000313" key="2">
    <source>
        <dbReference type="EMBL" id="THG00391.1"/>
    </source>
</evidence>
<feature type="region of interest" description="Disordered" evidence="1">
    <location>
        <begin position="121"/>
        <end position="148"/>
    </location>
</feature>
<dbReference type="Proteomes" id="UP000306102">
    <property type="component" value="Unassembled WGS sequence"/>
</dbReference>
<proteinExistence type="predicted"/>
<evidence type="ECO:0000256" key="1">
    <source>
        <dbReference type="SAM" id="MobiDB-lite"/>
    </source>
</evidence>
<protein>
    <submittedName>
        <fullName evidence="2">Uncharacterized protein</fullName>
    </submittedName>
</protein>
<comment type="caution">
    <text evidence="2">The sequence shown here is derived from an EMBL/GenBank/DDBJ whole genome shotgun (WGS) entry which is preliminary data.</text>
</comment>
<sequence length="183" mass="21111">METPHNPQEPIDELAMAKAAAWAWYQRGSGSEGMPMSEYHFTRTHRPPKPSRYSLEAMKTPQPQAIEESLQKLSPLLLSPHRTHIDDNSDLLDRYEIERISKQLDYYIEISNVKHNTGFRGGGRRVASLPESETSSGMKKNKKENSKKAKGFWLRHRMVACGSRDDVVEFAKGFREKKWPLQR</sequence>
<evidence type="ECO:0000313" key="3">
    <source>
        <dbReference type="Proteomes" id="UP000306102"/>
    </source>
</evidence>
<accession>A0A4S4DCP7</accession>